<evidence type="ECO:0000313" key="2">
    <source>
        <dbReference type="Proteomes" id="UP001378956"/>
    </source>
</evidence>
<accession>A0ABU8NFY3</accession>
<keyword evidence="2" id="KW-1185">Reference proteome</keyword>
<organism evidence="1 2">
    <name type="scientific">Pedobacter panaciterrae</name>
    <dbReference type="NCBI Taxonomy" id="363849"/>
    <lineage>
        <taxon>Bacteria</taxon>
        <taxon>Pseudomonadati</taxon>
        <taxon>Bacteroidota</taxon>
        <taxon>Sphingobacteriia</taxon>
        <taxon>Sphingobacteriales</taxon>
        <taxon>Sphingobacteriaceae</taxon>
        <taxon>Pedobacter</taxon>
    </lineage>
</organism>
<dbReference type="Proteomes" id="UP001378956">
    <property type="component" value="Unassembled WGS sequence"/>
</dbReference>
<name>A0ABU8NFY3_9SPHI</name>
<evidence type="ECO:0000313" key="1">
    <source>
        <dbReference type="EMBL" id="MEJ2901167.1"/>
    </source>
</evidence>
<evidence type="ECO:0008006" key="3">
    <source>
        <dbReference type="Google" id="ProtNLM"/>
    </source>
</evidence>
<comment type="caution">
    <text evidence="1">The sequence shown here is derived from an EMBL/GenBank/DDBJ whole genome shotgun (WGS) entry which is preliminary data.</text>
</comment>
<protein>
    <recommendedName>
        <fullName evidence="3">Neutral/alkaline ceramidase-like enzyme</fullName>
    </recommendedName>
</protein>
<reference evidence="1 2" key="1">
    <citation type="submission" date="2024-03" db="EMBL/GenBank/DDBJ databases">
        <title>Sequence of Lycoming College Course Isolates.</title>
        <authorList>
            <person name="Plotts O."/>
            <person name="Newman J."/>
        </authorList>
    </citation>
    <scope>NUCLEOTIDE SEQUENCE [LARGE SCALE GENOMIC DNA]</scope>
    <source>
        <strain evidence="1 2">CJB-3</strain>
    </source>
</reference>
<dbReference type="RefSeq" id="WP_288880292.1">
    <property type="nucleotide sequence ID" value="NZ_CBFGNQ010000004.1"/>
</dbReference>
<gene>
    <name evidence="1" type="ORF">WAE58_01950</name>
</gene>
<sequence length="425" mass="46230">MGRLRCLLAAGFELGKKAKISMMSKELLFAGATVADITPPLEVGLLTSSVNGTYEPFASIRTPLYARVLVVKNSGEMIAVVCLDLLALNDTSVGGWDNFKSEIASAISADRVILTCTHTHNAPESVALSDLYLTDIYKDWLRNVQHKIKGAIDKAISLLKPCRVFIGLDTLAGYSMQRRIPTPGGVIMSDSIQPIAPELLEREPVDRRIHSIRFKDELNNVIATLVHAVCHPVHEMCMPHLSAEFPGELCFALEESEENGIALFLNGAAGDINPPTVSCGPDYAVKHGRAIAKVVENSDSEMIASLPFAFFNRARKFSIRPGSNMTNGNDAMARLSAIRLGLVAILFLPGEPFTQIAYEIEQNSPFNQTIIVAYAENNIGYIPTALALQQGGYEVGPGKWSFLEAGAENILIAEALQLLKELYTN</sequence>
<dbReference type="EMBL" id="JBBEUB010000001">
    <property type="protein sequence ID" value="MEJ2901167.1"/>
    <property type="molecule type" value="Genomic_DNA"/>
</dbReference>
<proteinExistence type="predicted"/>